<keyword evidence="4" id="KW-0489">Methyltransferase</keyword>
<name>A0A8S1D323_9INSE</name>
<evidence type="ECO:0000256" key="12">
    <source>
        <dbReference type="ARBA" id="ARBA00093423"/>
    </source>
</evidence>
<dbReference type="Proteomes" id="UP000494165">
    <property type="component" value="Unassembled WGS sequence"/>
</dbReference>
<comment type="caution">
    <text evidence="16">The sequence shown here is derived from an EMBL/GenBank/DDBJ whole genome shotgun (WGS) entry which is preliminary data.</text>
</comment>
<sequence length="639" mass="70757">MAAAENSFEHFDPFYRRLSSLLGADKVARFAECSSDEQRVLLLQRLLAEAKIRLQPLKAGQKDQQLAQKYLDAAQSVVALLDEFDTSTENEGVLQHVSKALRLFGEAVNHAPTGSRVGSDAHLGRAGLLSKLGQCADALNDCQRGTVAPDDIDFLCQFALIRSACLAKEDRKAAQVEIREALAALSKSQLAKPEKAQMTMKLVSQMKRLSDGPRPPRLPPHEPPECPKLFQGPHATIPNASSALDLRESPEKGRYLVANTTIPAGAVVIVDEPYAWMLSPSAWHDHCTHCCRPVLAPLPCPTCTQVCFCSRECMSEALASYHGFECSLLHHVAGSGELSSMALLVMRVVLRAREHLARPPDDATFARVHQQVGNSDARPVGDLVKRTAAALFLAQGLRDAGLTAQGCLLEVAMLRHLQSCSCNAYEISETVQPALQTSGWSRQAEAIGGAVYATISLANHGCWANVARLSHGRRCVVRCVRRVERGEELLDNYGYSFLSVGPEERQSALAKQYFFQCGCQPCQQRWPCFHQLRPDTRFRCQKCGKQSGKPSCKNCHSKAACKDIERRIRLFSDRFQVALARVKVCDVDESVEQWLAEYIEEMQDRVEHPNKELLVAQQALIKIWAWQANRNSVLVLNEP</sequence>
<dbReference type="GO" id="GO:0032259">
    <property type="term" value="P:methylation"/>
    <property type="evidence" value="ECO:0007669"/>
    <property type="project" value="UniProtKB-KW"/>
</dbReference>
<dbReference type="GO" id="GO:0005634">
    <property type="term" value="C:nucleus"/>
    <property type="evidence" value="ECO:0007669"/>
    <property type="project" value="UniProtKB-SubCell"/>
</dbReference>
<dbReference type="InterPro" id="IPR011990">
    <property type="entry name" value="TPR-like_helical_dom_sf"/>
</dbReference>
<evidence type="ECO:0000259" key="15">
    <source>
        <dbReference type="PROSITE" id="PS50280"/>
    </source>
</evidence>
<evidence type="ECO:0000256" key="14">
    <source>
        <dbReference type="ARBA" id="ARBA00093680"/>
    </source>
</evidence>
<comment type="catalytic activity">
    <reaction evidence="11">
        <text>L-lysyl-[protein] + S-adenosyl-L-methionine = N(6)-methyl-L-lysyl-[protein] + S-adenosyl-L-homocysteine + H(+)</text>
        <dbReference type="Rhea" id="RHEA:51736"/>
        <dbReference type="Rhea" id="RHEA-COMP:9752"/>
        <dbReference type="Rhea" id="RHEA-COMP:13053"/>
        <dbReference type="ChEBI" id="CHEBI:15378"/>
        <dbReference type="ChEBI" id="CHEBI:29969"/>
        <dbReference type="ChEBI" id="CHEBI:57856"/>
        <dbReference type="ChEBI" id="CHEBI:59789"/>
        <dbReference type="ChEBI" id="CHEBI:61929"/>
    </reaction>
</comment>
<keyword evidence="10" id="KW-0539">Nucleus</keyword>
<evidence type="ECO:0000256" key="7">
    <source>
        <dbReference type="ARBA" id="ARBA00022723"/>
    </source>
</evidence>
<dbReference type="GO" id="GO:0042826">
    <property type="term" value="F:histone deacetylase binding"/>
    <property type="evidence" value="ECO:0007669"/>
    <property type="project" value="TreeGrafter"/>
</dbReference>
<dbReference type="InterPro" id="IPR001214">
    <property type="entry name" value="SET_dom"/>
</dbReference>
<evidence type="ECO:0000256" key="1">
    <source>
        <dbReference type="ARBA" id="ARBA00004123"/>
    </source>
</evidence>
<keyword evidence="17" id="KW-1185">Reference proteome</keyword>
<evidence type="ECO:0000256" key="13">
    <source>
        <dbReference type="ARBA" id="ARBA00093635"/>
    </source>
</evidence>
<keyword evidence="5" id="KW-0808">Transferase</keyword>
<evidence type="ECO:0000256" key="8">
    <source>
        <dbReference type="ARBA" id="ARBA00022771"/>
    </source>
</evidence>
<keyword evidence="8" id="KW-0863">Zinc-finger</keyword>
<dbReference type="GO" id="GO:0005737">
    <property type="term" value="C:cytoplasm"/>
    <property type="evidence" value="ECO:0007669"/>
    <property type="project" value="UniProtKB-SubCell"/>
</dbReference>
<evidence type="ECO:0000256" key="10">
    <source>
        <dbReference type="ARBA" id="ARBA00023242"/>
    </source>
</evidence>
<evidence type="ECO:0000256" key="3">
    <source>
        <dbReference type="ARBA" id="ARBA00022490"/>
    </source>
</evidence>
<dbReference type="AlphaFoldDB" id="A0A8S1D323"/>
<dbReference type="GO" id="GO:0008170">
    <property type="term" value="F:N-methyltransferase activity"/>
    <property type="evidence" value="ECO:0007669"/>
    <property type="project" value="UniProtKB-ARBA"/>
</dbReference>
<dbReference type="GO" id="GO:0008757">
    <property type="term" value="F:S-adenosylmethionine-dependent methyltransferase activity"/>
    <property type="evidence" value="ECO:0007669"/>
    <property type="project" value="UniProtKB-ARBA"/>
</dbReference>
<evidence type="ECO:0000313" key="16">
    <source>
        <dbReference type="EMBL" id="CAB3374725.1"/>
    </source>
</evidence>
<gene>
    <name evidence="16" type="ORF">CLODIP_2_CD04807</name>
</gene>
<dbReference type="InterPro" id="IPR046341">
    <property type="entry name" value="SET_dom_sf"/>
</dbReference>
<dbReference type="InterPro" id="IPR044421">
    <property type="entry name" value="SMYD4_SET"/>
</dbReference>
<dbReference type="Gene3D" id="1.10.220.160">
    <property type="match status" value="1"/>
</dbReference>
<accession>A0A8S1D323</accession>
<dbReference type="CDD" id="cd10536">
    <property type="entry name" value="SET_SMYD4"/>
    <property type="match status" value="1"/>
</dbReference>
<organism evidence="16 17">
    <name type="scientific">Cloeon dipterum</name>
    <dbReference type="NCBI Taxonomy" id="197152"/>
    <lineage>
        <taxon>Eukaryota</taxon>
        <taxon>Metazoa</taxon>
        <taxon>Ecdysozoa</taxon>
        <taxon>Arthropoda</taxon>
        <taxon>Hexapoda</taxon>
        <taxon>Insecta</taxon>
        <taxon>Pterygota</taxon>
        <taxon>Palaeoptera</taxon>
        <taxon>Ephemeroptera</taxon>
        <taxon>Pisciforma</taxon>
        <taxon>Baetidae</taxon>
        <taxon>Cloeon</taxon>
    </lineage>
</organism>
<comment type="function">
    <text evidence="12">Protein-lysine N-methyltransferase. Monomethylates PRMT5, modulating its transcriptional activity. May also act as a histone methyltransferase. Plays a critical role in cardiac development. Acts as a key epigenetic regulator of gene expression during cardiac development via its dual activities as a methyltransferase and negative regulator of HDAC1.</text>
</comment>
<dbReference type="InterPro" id="IPR002893">
    <property type="entry name" value="Znf_MYND"/>
</dbReference>
<evidence type="ECO:0000256" key="4">
    <source>
        <dbReference type="ARBA" id="ARBA00022603"/>
    </source>
</evidence>
<dbReference type="PROSITE" id="PS50280">
    <property type="entry name" value="SET"/>
    <property type="match status" value="1"/>
</dbReference>
<reference evidence="16 17" key="1">
    <citation type="submission" date="2020-04" db="EMBL/GenBank/DDBJ databases">
        <authorList>
            <person name="Alioto T."/>
            <person name="Alioto T."/>
            <person name="Gomez Garrido J."/>
        </authorList>
    </citation>
    <scope>NUCLEOTIDE SEQUENCE [LARGE SCALE GENOMIC DNA]</scope>
</reference>
<dbReference type="InterPro" id="IPR052097">
    <property type="entry name" value="SET-MYND_domain_protein"/>
</dbReference>
<evidence type="ECO:0000313" key="17">
    <source>
        <dbReference type="Proteomes" id="UP000494165"/>
    </source>
</evidence>
<comment type="subcellular location">
    <subcellularLocation>
        <location evidence="2">Cytoplasm</location>
    </subcellularLocation>
    <subcellularLocation>
        <location evidence="1">Nucleus</location>
    </subcellularLocation>
</comment>
<evidence type="ECO:0000256" key="9">
    <source>
        <dbReference type="ARBA" id="ARBA00022833"/>
    </source>
</evidence>
<keyword evidence="9" id="KW-0862">Zinc</keyword>
<dbReference type="Pfam" id="PF01753">
    <property type="entry name" value="zf-MYND"/>
    <property type="match status" value="1"/>
</dbReference>
<dbReference type="OrthoDB" id="5945798at2759"/>
<keyword evidence="6" id="KW-0949">S-adenosyl-L-methionine</keyword>
<evidence type="ECO:0000256" key="2">
    <source>
        <dbReference type="ARBA" id="ARBA00004496"/>
    </source>
</evidence>
<evidence type="ECO:0000256" key="6">
    <source>
        <dbReference type="ARBA" id="ARBA00022691"/>
    </source>
</evidence>
<feature type="domain" description="SET" evidence="15">
    <location>
        <begin position="242"/>
        <end position="494"/>
    </location>
</feature>
<dbReference type="Pfam" id="PF00856">
    <property type="entry name" value="SET"/>
    <property type="match status" value="1"/>
</dbReference>
<keyword evidence="3" id="KW-0963">Cytoplasm</keyword>
<dbReference type="SUPFAM" id="SSF82199">
    <property type="entry name" value="SET domain"/>
    <property type="match status" value="1"/>
</dbReference>
<keyword evidence="7" id="KW-0479">Metal-binding</keyword>
<dbReference type="PANTHER" id="PTHR46165:SF2">
    <property type="entry name" value="SET AND MYND DOMAIN-CONTAINING PROTEIN 4"/>
    <property type="match status" value="1"/>
</dbReference>
<dbReference type="EMBL" id="CADEPI010000103">
    <property type="protein sequence ID" value="CAB3374725.1"/>
    <property type="molecule type" value="Genomic_DNA"/>
</dbReference>
<dbReference type="PANTHER" id="PTHR46165">
    <property type="entry name" value="SET AND MYND DOMAIN-CONTAINING PROTEIN 4"/>
    <property type="match status" value="1"/>
</dbReference>
<dbReference type="Gene3D" id="6.10.140.2220">
    <property type="match status" value="1"/>
</dbReference>
<evidence type="ECO:0000256" key="5">
    <source>
        <dbReference type="ARBA" id="ARBA00022679"/>
    </source>
</evidence>
<dbReference type="SUPFAM" id="SSF144232">
    <property type="entry name" value="HIT/MYND zinc finger-like"/>
    <property type="match status" value="1"/>
</dbReference>
<dbReference type="Gene3D" id="2.170.270.10">
    <property type="entry name" value="SET domain"/>
    <property type="match status" value="1"/>
</dbReference>
<protein>
    <recommendedName>
        <fullName evidence="13">Protein-lysine N-methyltransferase SMYD4</fullName>
    </recommendedName>
    <alternativeName>
        <fullName evidence="14">SET and MYND domain-containing protein 4</fullName>
    </alternativeName>
</protein>
<dbReference type="Gene3D" id="1.25.40.10">
    <property type="entry name" value="Tetratricopeptide repeat domain"/>
    <property type="match status" value="1"/>
</dbReference>
<evidence type="ECO:0000256" key="11">
    <source>
        <dbReference type="ARBA" id="ARBA00048985"/>
    </source>
</evidence>
<dbReference type="GO" id="GO:0008276">
    <property type="term" value="F:protein methyltransferase activity"/>
    <property type="evidence" value="ECO:0007669"/>
    <property type="project" value="UniProtKB-ARBA"/>
</dbReference>
<proteinExistence type="predicted"/>